<evidence type="ECO:0000313" key="2">
    <source>
        <dbReference type="Proteomes" id="UP000010866"/>
    </source>
</evidence>
<keyword evidence="2" id="KW-1185">Reference proteome</keyword>
<dbReference type="KEGG" id="mhz:Metho_2611"/>
<sequence length="77" mass="8920">MRLANNIRKREKRETKDIARIAKKASSNAIRNAFSHGRSVTVQQGKKIVKLYPNGHTEVIMTIENISVMPEKRRYQL</sequence>
<gene>
    <name evidence="1" type="ordered locus">Metho_2611</name>
</gene>
<reference evidence="2" key="1">
    <citation type="submission" date="2012-02" db="EMBL/GenBank/DDBJ databases">
        <title>Complete sequence of plasmid of Methanomethylovorans hollandica DSM 15978.</title>
        <authorList>
            <person name="Lucas S."/>
            <person name="Copeland A."/>
            <person name="Lapidus A."/>
            <person name="Glavina del Rio T."/>
            <person name="Dalin E."/>
            <person name="Tice H."/>
            <person name="Bruce D."/>
            <person name="Goodwin L."/>
            <person name="Pitluck S."/>
            <person name="Peters L."/>
            <person name="Mikhailova N."/>
            <person name="Held B."/>
            <person name="Kyrpides N."/>
            <person name="Mavromatis K."/>
            <person name="Ivanova N."/>
            <person name="Brettin T."/>
            <person name="Detter J.C."/>
            <person name="Han C."/>
            <person name="Larimer F."/>
            <person name="Land M."/>
            <person name="Hauser L."/>
            <person name="Markowitz V."/>
            <person name="Cheng J.-F."/>
            <person name="Hugenholtz P."/>
            <person name="Woyke T."/>
            <person name="Wu D."/>
            <person name="Spring S."/>
            <person name="Schroeder M."/>
            <person name="Brambilla E."/>
            <person name="Klenk H.-P."/>
            <person name="Eisen J.A."/>
        </authorList>
    </citation>
    <scope>NUCLEOTIDE SEQUENCE [LARGE SCALE GENOMIC DNA]</scope>
    <source>
        <strain evidence="2">DSM 15978 / NBRC 107637 / DMS1</strain>
        <plasmid evidence="2">Plasmid pMETHO01</plasmid>
    </source>
</reference>
<accession>L0L1D3</accession>
<dbReference type="HOGENOM" id="CLU_2629689_0_0_2"/>
<dbReference type="AlphaFoldDB" id="L0L1D3"/>
<proteinExistence type="predicted"/>
<dbReference type="EMBL" id="CP003363">
    <property type="protein sequence ID" value="AGB50745.1"/>
    <property type="molecule type" value="Genomic_DNA"/>
</dbReference>
<name>L0L1D3_METHD</name>
<keyword evidence="1" id="KW-0614">Plasmid</keyword>
<geneLocation type="plasmid" evidence="1 2">
    <name>pMETHO01</name>
</geneLocation>
<dbReference type="Proteomes" id="UP000010866">
    <property type="component" value="Plasmid pMETHO01"/>
</dbReference>
<organism evidence="1 2">
    <name type="scientific">Methanomethylovorans hollandica (strain DSM 15978 / NBRC 107637 / DMS1)</name>
    <dbReference type="NCBI Taxonomy" id="867904"/>
    <lineage>
        <taxon>Archaea</taxon>
        <taxon>Methanobacteriati</taxon>
        <taxon>Methanobacteriota</taxon>
        <taxon>Stenosarchaea group</taxon>
        <taxon>Methanomicrobia</taxon>
        <taxon>Methanosarcinales</taxon>
        <taxon>Methanosarcinaceae</taxon>
        <taxon>Methanomethylovorans</taxon>
    </lineage>
</organism>
<protein>
    <submittedName>
        <fullName evidence="1">Uncharacterized protein</fullName>
    </submittedName>
</protein>
<evidence type="ECO:0000313" key="1">
    <source>
        <dbReference type="EMBL" id="AGB50745.1"/>
    </source>
</evidence>